<dbReference type="PANTHER" id="PTHR13363">
    <property type="entry name" value="RING FINGER AND SRY DOMAIN-CONTAINING"/>
    <property type="match status" value="1"/>
</dbReference>
<dbReference type="STRING" id="76193.A0A194QLE7"/>
<feature type="domain" description="B30.2/SPRY" evidence="4">
    <location>
        <begin position="261"/>
        <end position="443"/>
    </location>
</feature>
<accession>A0A194QLE7</accession>
<dbReference type="PANTHER" id="PTHR13363:SF6">
    <property type="entry name" value="RING FINGER AND SPRY DOMAIN-CONTAINING PROTEIN 1"/>
    <property type="match status" value="1"/>
</dbReference>
<evidence type="ECO:0000313" key="5">
    <source>
        <dbReference type="EMBL" id="KPJ06388.1"/>
    </source>
</evidence>
<dbReference type="InterPro" id="IPR001870">
    <property type="entry name" value="B30.2/SPRY"/>
</dbReference>
<dbReference type="GO" id="GO:0051603">
    <property type="term" value="P:proteolysis involved in protein catabolic process"/>
    <property type="evidence" value="ECO:0007669"/>
    <property type="project" value="TreeGrafter"/>
</dbReference>
<evidence type="ECO:0000259" key="4">
    <source>
        <dbReference type="PROSITE" id="PS50188"/>
    </source>
</evidence>
<keyword evidence="2" id="KW-0863">Zinc-finger</keyword>
<evidence type="ECO:0000256" key="3">
    <source>
        <dbReference type="ARBA" id="ARBA00022833"/>
    </source>
</evidence>
<dbReference type="Proteomes" id="UP000053240">
    <property type="component" value="Unassembled WGS sequence"/>
</dbReference>
<dbReference type="SUPFAM" id="SSF49899">
    <property type="entry name" value="Concanavalin A-like lectins/glucanases"/>
    <property type="match status" value="1"/>
</dbReference>
<dbReference type="GO" id="GO:0008270">
    <property type="term" value="F:zinc ion binding"/>
    <property type="evidence" value="ECO:0007669"/>
    <property type="project" value="UniProtKB-KW"/>
</dbReference>
<dbReference type="Gene3D" id="2.60.120.920">
    <property type="match status" value="1"/>
</dbReference>
<name>A0A194QLE7_PAPMA</name>
<keyword evidence="6" id="KW-1185">Reference proteome</keyword>
<gene>
    <name evidence="5" type="ORF">RR48_14127</name>
</gene>
<dbReference type="InterPro" id="IPR003877">
    <property type="entry name" value="SPRY_dom"/>
</dbReference>
<protein>
    <submittedName>
        <fullName evidence="5">RING finger and SPRY domain-containing protein 1</fullName>
    </submittedName>
</protein>
<evidence type="ECO:0000256" key="2">
    <source>
        <dbReference type="ARBA" id="ARBA00022771"/>
    </source>
</evidence>
<dbReference type="GO" id="GO:0004842">
    <property type="term" value="F:ubiquitin-protein transferase activity"/>
    <property type="evidence" value="ECO:0007669"/>
    <property type="project" value="InterPro"/>
</dbReference>
<dbReference type="InterPro" id="IPR013320">
    <property type="entry name" value="ConA-like_dom_sf"/>
</dbReference>
<dbReference type="PROSITE" id="PS50188">
    <property type="entry name" value="B302_SPRY"/>
    <property type="match status" value="1"/>
</dbReference>
<dbReference type="InterPro" id="IPR045129">
    <property type="entry name" value="RNF123/RKP/RSPRY1"/>
</dbReference>
<dbReference type="AlphaFoldDB" id="A0A194QLE7"/>
<keyword evidence="1" id="KW-0479">Metal-binding</keyword>
<organism evidence="5 6">
    <name type="scientific">Papilio machaon</name>
    <name type="common">Old World swallowtail butterfly</name>
    <dbReference type="NCBI Taxonomy" id="76193"/>
    <lineage>
        <taxon>Eukaryota</taxon>
        <taxon>Metazoa</taxon>
        <taxon>Ecdysozoa</taxon>
        <taxon>Arthropoda</taxon>
        <taxon>Hexapoda</taxon>
        <taxon>Insecta</taxon>
        <taxon>Pterygota</taxon>
        <taxon>Neoptera</taxon>
        <taxon>Endopterygota</taxon>
        <taxon>Lepidoptera</taxon>
        <taxon>Glossata</taxon>
        <taxon>Ditrysia</taxon>
        <taxon>Papilionoidea</taxon>
        <taxon>Papilionidae</taxon>
        <taxon>Papilioninae</taxon>
        <taxon>Papilio</taxon>
    </lineage>
</organism>
<dbReference type="Pfam" id="PF00622">
    <property type="entry name" value="SPRY"/>
    <property type="match status" value="1"/>
</dbReference>
<dbReference type="SMART" id="SM00449">
    <property type="entry name" value="SPRY"/>
    <property type="match status" value="1"/>
</dbReference>
<proteinExistence type="predicted"/>
<evidence type="ECO:0000256" key="1">
    <source>
        <dbReference type="ARBA" id="ARBA00022723"/>
    </source>
</evidence>
<dbReference type="InParanoid" id="A0A194QLE7"/>
<dbReference type="InterPro" id="IPR043136">
    <property type="entry name" value="B30.2/SPRY_sf"/>
</dbReference>
<dbReference type="EMBL" id="KQ461196">
    <property type="protein sequence ID" value="KPJ06388.1"/>
    <property type="molecule type" value="Genomic_DNA"/>
</dbReference>
<dbReference type="GO" id="GO:0005737">
    <property type="term" value="C:cytoplasm"/>
    <property type="evidence" value="ECO:0007669"/>
    <property type="project" value="TreeGrafter"/>
</dbReference>
<sequence>MQIERKDLDQKDEQNGQFRQYPIYPYSITKLRTRCTIPSKEAVVQKNVIKSQHVIGPFDAEFDGKARTRPYKFESMLNFVIHVSMIETNWLTVASSLMENMPTCPYTIITIAVIMREIPSPQVTTVSMVLNEQYQLSQNRAVAPDLDVRIEKNICLVLNCLAEKLVGTHSAAIFTDNVCSYLCHIFINSRYHNDLELQMRALLALEKFAATTENKAMIVGRLALLNIFHLSNLETFFMDISGEHGVRREVGYCAKWALDNIFPKPGRQLSYDTVDITTINCMLKNDSGNIYLKYSPDLMEIRNDTMLSQTLHGTCEVEEGMWFYEITMITEGSLTVGWASTGADTEKSVGDDMFSLGYEGNYRIMWYNGNPYNISLGRWRVDQVLGCLLNITNKSISFFLNGFEVVMNSNDFFSPTRPPKKFFPAITMSPFQQCIVNLGQKPFRSAPEGVQFSALSSVGQLTPQLRMIYGMPRSAMQERQASFNASEDACDICCDRAVDVTLHPCGHR</sequence>
<reference evidence="5 6" key="1">
    <citation type="journal article" date="2015" name="Nat. Commun.">
        <title>Outbred genome sequencing and CRISPR/Cas9 gene editing in butterflies.</title>
        <authorList>
            <person name="Li X."/>
            <person name="Fan D."/>
            <person name="Zhang W."/>
            <person name="Liu G."/>
            <person name="Zhang L."/>
            <person name="Zhao L."/>
            <person name="Fang X."/>
            <person name="Chen L."/>
            <person name="Dong Y."/>
            <person name="Chen Y."/>
            <person name="Ding Y."/>
            <person name="Zhao R."/>
            <person name="Feng M."/>
            <person name="Zhu Y."/>
            <person name="Feng Y."/>
            <person name="Jiang X."/>
            <person name="Zhu D."/>
            <person name="Xiang H."/>
            <person name="Feng X."/>
            <person name="Li S."/>
            <person name="Wang J."/>
            <person name="Zhang G."/>
            <person name="Kronforst M.R."/>
            <person name="Wang W."/>
        </authorList>
    </citation>
    <scope>NUCLEOTIDE SEQUENCE [LARGE SCALE GENOMIC DNA]</scope>
    <source>
        <strain evidence="5">Ya'a_city_454_Pm</strain>
        <tissue evidence="5">Whole body</tissue>
    </source>
</reference>
<evidence type="ECO:0000313" key="6">
    <source>
        <dbReference type="Proteomes" id="UP000053240"/>
    </source>
</evidence>
<keyword evidence="3" id="KW-0862">Zinc</keyword>